<evidence type="ECO:0000256" key="2">
    <source>
        <dbReference type="ARBA" id="ARBA00022723"/>
    </source>
</evidence>
<gene>
    <name evidence="3" type="ORF">HBA18_04930</name>
</gene>
<dbReference type="PANTHER" id="PTHR13799">
    <property type="entry name" value="NGG1 INTERACTING FACTOR 3"/>
    <property type="match status" value="1"/>
</dbReference>
<comment type="similarity">
    <text evidence="1">Belongs to the GTP cyclohydrolase I type 2/NIF3 family.</text>
</comment>
<dbReference type="RefSeq" id="WP_167314176.1">
    <property type="nucleotide sequence ID" value="NZ_CP050266.1"/>
</dbReference>
<dbReference type="SUPFAM" id="SSF102705">
    <property type="entry name" value="NIF3 (NGG1p interacting factor 3)-like"/>
    <property type="match status" value="1"/>
</dbReference>
<organism evidence="3 4">
    <name type="scientific">Salinivibrio costicola</name>
    <name type="common">Vibrio costicola</name>
    <dbReference type="NCBI Taxonomy" id="51367"/>
    <lineage>
        <taxon>Bacteria</taxon>
        <taxon>Pseudomonadati</taxon>
        <taxon>Pseudomonadota</taxon>
        <taxon>Gammaproteobacteria</taxon>
        <taxon>Vibrionales</taxon>
        <taxon>Vibrionaceae</taxon>
        <taxon>Salinivibrio</taxon>
    </lineage>
</organism>
<dbReference type="NCBIfam" id="TIGR00486">
    <property type="entry name" value="YbgI_SA1388"/>
    <property type="match status" value="1"/>
</dbReference>
<reference evidence="3 4" key="1">
    <citation type="submission" date="2020-03" db="EMBL/GenBank/DDBJ databases">
        <title>Genome mining reveals the biosynthetic pathways of PHA and ectoines of the halophilic strain Salinivibrio costicola M318 isolated from fermented shrimp paste.</title>
        <authorList>
            <person name="Doan T.V."/>
            <person name="Tran L.T."/>
            <person name="Trieu T.A."/>
            <person name="Nguyen Q.V."/>
            <person name="Quach T.N."/>
            <person name="Phi T.Q."/>
            <person name="Kumar S."/>
        </authorList>
    </citation>
    <scope>NUCLEOTIDE SEQUENCE [LARGE SCALE GENOMIC DNA]</scope>
    <source>
        <strain evidence="3 4">M318</strain>
    </source>
</reference>
<dbReference type="EMBL" id="CP050266">
    <property type="protein sequence ID" value="QIR05768.1"/>
    <property type="molecule type" value="Genomic_DNA"/>
</dbReference>
<keyword evidence="2" id="KW-0479">Metal-binding</keyword>
<proteinExistence type="inferred from homology"/>
<accession>A0ABX6K615</accession>
<dbReference type="Pfam" id="PF01784">
    <property type="entry name" value="DUF34_NIF3"/>
    <property type="match status" value="1"/>
</dbReference>
<dbReference type="Proteomes" id="UP000501408">
    <property type="component" value="Chromosome 1"/>
</dbReference>
<dbReference type="PANTHER" id="PTHR13799:SF14">
    <property type="entry name" value="GTP CYCLOHYDROLASE 1 TYPE 2 HOMOLOG"/>
    <property type="match status" value="1"/>
</dbReference>
<evidence type="ECO:0000256" key="1">
    <source>
        <dbReference type="ARBA" id="ARBA00006964"/>
    </source>
</evidence>
<evidence type="ECO:0000313" key="3">
    <source>
        <dbReference type="EMBL" id="QIR05768.1"/>
    </source>
</evidence>
<sequence>MNNLELEAILNAELKPDQIKDYSPNGLQVEGREQVQKVITGVTACQDLIDAAIEQNADAILVHHGYFWRGEPQQIRGMKYQRIKALIENGINLYGYHLPLDIHPTMGNNAQLAKRLGIELIGGLEPGNPVSIPVYGKLSTPMTLAQFEHQVAAVLGRAPLVIDVGHTRRIEMVGLCTGGAQDFIDLAASQNMDAYLSGEVSERTTFSAREQGVHYIAAGHHATERYGVKALGEWLAEQYGLTVDFIDIDNPV</sequence>
<keyword evidence="4" id="KW-1185">Reference proteome</keyword>
<dbReference type="Gene3D" id="3.40.1390.30">
    <property type="entry name" value="NIF3 (NGG1p interacting factor 3)-like"/>
    <property type="match status" value="2"/>
</dbReference>
<dbReference type="InterPro" id="IPR002678">
    <property type="entry name" value="DUF34/NIF3"/>
</dbReference>
<evidence type="ECO:0000313" key="4">
    <source>
        <dbReference type="Proteomes" id="UP000501408"/>
    </source>
</evidence>
<name>A0ABX6K615_SALCS</name>
<protein>
    <submittedName>
        <fullName evidence="3">Nif3-like dinuclear metal center hexameric protein</fullName>
    </submittedName>
</protein>
<dbReference type="InterPro" id="IPR036069">
    <property type="entry name" value="DUF34/NIF3_sf"/>
</dbReference>